<feature type="compositionally biased region" description="Polar residues" evidence="1">
    <location>
        <begin position="60"/>
        <end position="71"/>
    </location>
</feature>
<keyword evidence="3" id="KW-1185">Reference proteome</keyword>
<evidence type="ECO:0000256" key="1">
    <source>
        <dbReference type="SAM" id="MobiDB-lite"/>
    </source>
</evidence>
<comment type="caution">
    <text evidence="2">The sequence shown here is derived from an EMBL/GenBank/DDBJ whole genome shotgun (WGS) entry which is preliminary data.</text>
</comment>
<gene>
    <name evidence="2" type="ORF">NCGR_LOCUS9186</name>
</gene>
<evidence type="ECO:0000313" key="3">
    <source>
        <dbReference type="Proteomes" id="UP000604825"/>
    </source>
</evidence>
<reference evidence="2" key="1">
    <citation type="submission" date="2020-10" db="EMBL/GenBank/DDBJ databases">
        <authorList>
            <person name="Han B."/>
            <person name="Lu T."/>
            <person name="Zhao Q."/>
            <person name="Huang X."/>
            <person name="Zhao Y."/>
        </authorList>
    </citation>
    <scope>NUCLEOTIDE SEQUENCE</scope>
</reference>
<sequence>MTTAAETAGGPRRGTGGRATVPEPLAVDPPWLDAPSFAVHKIPSTVTSSSRLRPPLAPSVTSAMCRSSDYGQNPDPDLKKHVRRRSDGADLCPRGGDEQGGVCVKQRGPRSSSGGGVEKRKETGRYRARSLLRKNKQKHCSDWRCEREIL</sequence>
<accession>A0A811MU76</accession>
<feature type="region of interest" description="Disordered" evidence="1">
    <location>
        <begin position="1"/>
        <end position="27"/>
    </location>
</feature>
<dbReference type="AlphaFoldDB" id="A0A811MU76"/>
<feature type="compositionally biased region" description="Low complexity" evidence="1">
    <location>
        <begin position="1"/>
        <end position="10"/>
    </location>
</feature>
<name>A0A811MU76_9POAL</name>
<dbReference type="Proteomes" id="UP000604825">
    <property type="component" value="Unassembled WGS sequence"/>
</dbReference>
<feature type="region of interest" description="Disordered" evidence="1">
    <location>
        <begin position="44"/>
        <end position="128"/>
    </location>
</feature>
<evidence type="ECO:0000313" key="2">
    <source>
        <dbReference type="EMBL" id="CAD6213668.1"/>
    </source>
</evidence>
<organism evidence="2 3">
    <name type="scientific">Miscanthus lutarioriparius</name>
    <dbReference type="NCBI Taxonomy" id="422564"/>
    <lineage>
        <taxon>Eukaryota</taxon>
        <taxon>Viridiplantae</taxon>
        <taxon>Streptophyta</taxon>
        <taxon>Embryophyta</taxon>
        <taxon>Tracheophyta</taxon>
        <taxon>Spermatophyta</taxon>
        <taxon>Magnoliopsida</taxon>
        <taxon>Liliopsida</taxon>
        <taxon>Poales</taxon>
        <taxon>Poaceae</taxon>
        <taxon>PACMAD clade</taxon>
        <taxon>Panicoideae</taxon>
        <taxon>Andropogonodae</taxon>
        <taxon>Andropogoneae</taxon>
        <taxon>Saccharinae</taxon>
        <taxon>Miscanthus</taxon>
    </lineage>
</organism>
<proteinExistence type="predicted"/>
<dbReference type="EMBL" id="CAJGYO010000002">
    <property type="protein sequence ID" value="CAD6213668.1"/>
    <property type="molecule type" value="Genomic_DNA"/>
</dbReference>
<protein>
    <submittedName>
        <fullName evidence="2">Uncharacterized protein</fullName>
    </submittedName>
</protein>